<keyword evidence="3" id="KW-1185">Reference proteome</keyword>
<evidence type="ECO:0000313" key="2">
    <source>
        <dbReference type="EMBL" id="WIA17993.1"/>
    </source>
</evidence>
<proteinExistence type="predicted"/>
<dbReference type="PANTHER" id="PTHR12110:SF41">
    <property type="entry name" value="INOSOSE DEHYDRATASE"/>
    <property type="match status" value="1"/>
</dbReference>
<dbReference type="InterPro" id="IPR050312">
    <property type="entry name" value="IolE/XylAMocC-like"/>
</dbReference>
<evidence type="ECO:0000259" key="1">
    <source>
        <dbReference type="Pfam" id="PF01261"/>
    </source>
</evidence>
<evidence type="ECO:0000313" key="3">
    <source>
        <dbReference type="Proteomes" id="UP001244341"/>
    </source>
</evidence>
<dbReference type="InterPro" id="IPR036237">
    <property type="entry name" value="Xyl_isomerase-like_sf"/>
</dbReference>
<dbReference type="Proteomes" id="UP001244341">
    <property type="component" value="Chromosome 9b"/>
</dbReference>
<dbReference type="Pfam" id="PF01261">
    <property type="entry name" value="AP_endonuc_2"/>
    <property type="match status" value="1"/>
</dbReference>
<gene>
    <name evidence="2" type="ORF">OEZ85_009481</name>
</gene>
<dbReference type="PANTHER" id="PTHR12110">
    <property type="entry name" value="HYDROXYPYRUVATE ISOMERASE"/>
    <property type="match status" value="1"/>
</dbReference>
<organism evidence="2 3">
    <name type="scientific">Tetradesmus obliquus</name>
    <name type="common">Green alga</name>
    <name type="synonym">Acutodesmus obliquus</name>
    <dbReference type="NCBI Taxonomy" id="3088"/>
    <lineage>
        <taxon>Eukaryota</taxon>
        <taxon>Viridiplantae</taxon>
        <taxon>Chlorophyta</taxon>
        <taxon>core chlorophytes</taxon>
        <taxon>Chlorophyceae</taxon>
        <taxon>CS clade</taxon>
        <taxon>Sphaeropleales</taxon>
        <taxon>Scenedesmaceae</taxon>
        <taxon>Tetradesmus</taxon>
    </lineage>
</organism>
<feature type="domain" description="Xylose isomerase-like TIM barrel" evidence="1">
    <location>
        <begin position="65"/>
        <end position="286"/>
    </location>
</feature>
<accession>A0ABY8UBI8</accession>
<name>A0ABY8UBI8_TETOB</name>
<reference evidence="2 3" key="1">
    <citation type="submission" date="2023-05" db="EMBL/GenBank/DDBJ databases">
        <title>A 100% complete, gapless, phased diploid assembly of the Scenedesmus obliquus UTEX 3031 genome.</title>
        <authorList>
            <person name="Biondi T.C."/>
            <person name="Hanschen E.R."/>
            <person name="Kwon T."/>
            <person name="Eng W."/>
            <person name="Kruse C.P.S."/>
            <person name="Koehler S.I."/>
            <person name="Kunde Y."/>
            <person name="Gleasner C.D."/>
            <person name="You Mak K.T."/>
            <person name="Polle J."/>
            <person name="Hovde B.T."/>
            <person name="Starkenburg S.R."/>
        </authorList>
    </citation>
    <scope>NUCLEOTIDE SEQUENCE [LARGE SCALE GENOMIC DNA]</scope>
    <source>
        <strain evidence="2 3">DOE0152z</strain>
    </source>
</reference>
<dbReference type="SUPFAM" id="SSF51658">
    <property type="entry name" value="Xylose isomerase-like"/>
    <property type="match status" value="1"/>
</dbReference>
<dbReference type="InterPro" id="IPR013022">
    <property type="entry name" value="Xyl_isomerase-like_TIM-brl"/>
</dbReference>
<sequence>MRGQAAVSQQQVLSVARVQRPPKRCLRTAVRASAAAAYANPIGVHALVFAGDWTQASIVAAASGAAKAGYDLLEIPAFNADKLDAELTCRIFTEHGVGAACSLGLSLDADISSDDSAIVAAGAAELDKALNFAAAVGASHLCGILYSALAKYPAPPTKQGRVNCVRELKLLAGKAADRGVKVCLEVVNRYETNLLNTAAQAMELIEGEVQHPNVFVHLDSYHMNIEENSMEMAVRLCGPSRLGYVHLGESQRGYMGSGSVDFTGLFRGLADIGYTGPITFESFSSAVVSPDLSNNLCVWRNLWSDSGDLAQHARGYIHQNWRAALIAAQQAKSSKPAV</sequence>
<protein>
    <recommendedName>
        <fullName evidence="1">Xylose isomerase-like TIM barrel domain-containing protein</fullName>
    </recommendedName>
</protein>
<dbReference type="EMBL" id="CP126216">
    <property type="protein sequence ID" value="WIA17993.1"/>
    <property type="molecule type" value="Genomic_DNA"/>
</dbReference>
<dbReference type="Gene3D" id="3.20.20.150">
    <property type="entry name" value="Divalent-metal-dependent TIM barrel enzymes"/>
    <property type="match status" value="1"/>
</dbReference>